<gene>
    <name evidence="2" type="ORF">DVS81_01790</name>
</gene>
<evidence type="ECO:0000259" key="1">
    <source>
        <dbReference type="Pfam" id="PF20057"/>
    </source>
</evidence>
<protein>
    <recommendedName>
        <fullName evidence="1">DUF6456 domain-containing protein</fullName>
    </recommendedName>
</protein>
<dbReference type="InterPro" id="IPR045599">
    <property type="entry name" value="DUF6456"/>
</dbReference>
<comment type="caution">
    <text evidence="2">The sequence shown here is derived from an EMBL/GenBank/DDBJ whole genome shotgun (WGS) entry which is preliminary data.</text>
</comment>
<feature type="domain" description="DUF6456" evidence="1">
    <location>
        <begin position="53"/>
        <end position="167"/>
    </location>
</feature>
<dbReference type="Pfam" id="PF20057">
    <property type="entry name" value="DUF6456"/>
    <property type="match status" value="1"/>
</dbReference>
<dbReference type="AlphaFoldDB" id="A0A369XUJ3"/>
<dbReference type="Proteomes" id="UP000253831">
    <property type="component" value="Unassembled WGS sequence"/>
</dbReference>
<dbReference type="EMBL" id="QPGA01000001">
    <property type="protein sequence ID" value="RDE52506.1"/>
    <property type="molecule type" value="Genomic_DNA"/>
</dbReference>
<evidence type="ECO:0000313" key="2">
    <source>
        <dbReference type="EMBL" id="RDE52506.1"/>
    </source>
</evidence>
<name>A0A369XUJ3_9PROT</name>
<accession>A0A369XUJ3</accession>
<sequence length="179" mass="19401">MSAKTKPTPYGPVRPLAGSRQVEWVREASGEHQGNEHFRTIDSLRLMLKNGTITPPMHDAGQEFSATFARAQLDGPRALALDRIRGGQWCDSMTERTAFARKRIGQALDAVGGIASPGGSAVWHVAGLGQSIKEWSAQQGWNGRPLSQPEARGILVAALAMLAMHYGYLREAGSKPLDR</sequence>
<proteinExistence type="predicted"/>
<reference evidence="2 3" key="1">
    <citation type="submission" date="2018-05" db="EMBL/GenBank/DDBJ databases">
        <title>Integrated omic analyses show evidence that a Ca. Accumulibacter phosphatis strain performs denitrification under micro-aerobic conditions.</title>
        <authorList>
            <person name="Camejo P.Y."/>
            <person name="Katherine M.D."/>
            <person name="Daniel N.R."/>
        </authorList>
    </citation>
    <scope>NUCLEOTIDE SEQUENCE [LARGE SCALE GENOMIC DNA]</scope>
    <source>
        <strain evidence="2">UW-LDO-IC</strain>
    </source>
</reference>
<organism evidence="2 3">
    <name type="scientific">Candidatus Accumulibacter meliphilus</name>
    <dbReference type="NCBI Taxonomy" id="2211374"/>
    <lineage>
        <taxon>Bacteria</taxon>
        <taxon>Pseudomonadati</taxon>
        <taxon>Pseudomonadota</taxon>
        <taxon>Betaproteobacteria</taxon>
        <taxon>Candidatus Accumulibacter</taxon>
    </lineage>
</organism>
<evidence type="ECO:0000313" key="3">
    <source>
        <dbReference type="Proteomes" id="UP000253831"/>
    </source>
</evidence>